<reference evidence="8" key="1">
    <citation type="submission" date="2021-02" db="EMBL/GenBank/DDBJ databases">
        <title>Infant gut strain persistence is associated with maternal origin, phylogeny, and functional potential including surface adhesion and iron acquisition.</title>
        <authorList>
            <person name="Lou Y.C."/>
        </authorList>
    </citation>
    <scope>NUCLEOTIDE SEQUENCE</scope>
    <source>
        <strain evidence="8">L3_106_000M1_dasL3_106_000M1_concoct_15</strain>
    </source>
</reference>
<comment type="similarity">
    <text evidence="1 5">Belongs to the D-isomer specific 2-hydroxyacid dehydrogenase family.</text>
</comment>
<evidence type="ECO:0000256" key="5">
    <source>
        <dbReference type="RuleBase" id="RU003719"/>
    </source>
</evidence>
<dbReference type="SUPFAM" id="SSF51735">
    <property type="entry name" value="NAD(P)-binding Rossmann-fold domains"/>
    <property type="match status" value="1"/>
</dbReference>
<dbReference type="Gene3D" id="3.40.50.720">
    <property type="entry name" value="NAD(P)-binding Rossmann-like Domain"/>
    <property type="match status" value="2"/>
</dbReference>
<dbReference type="InterPro" id="IPR006140">
    <property type="entry name" value="D-isomer_DH_NAD-bd"/>
</dbReference>
<evidence type="ECO:0000256" key="2">
    <source>
        <dbReference type="ARBA" id="ARBA00022605"/>
    </source>
</evidence>
<organism evidence="8 9">
    <name type="scientific">Acidaminococcus intestini</name>
    <dbReference type="NCBI Taxonomy" id="187327"/>
    <lineage>
        <taxon>Bacteria</taxon>
        <taxon>Bacillati</taxon>
        <taxon>Bacillota</taxon>
        <taxon>Negativicutes</taxon>
        <taxon>Acidaminococcales</taxon>
        <taxon>Acidaminococcaceae</taxon>
        <taxon>Acidaminococcus</taxon>
    </lineage>
</organism>
<name>A0A943I4F5_9FIRM</name>
<sequence length="317" mass="34902">MKVFIPQSVSEEGINLLKEHGYEIVTGNGWTEEDLIEGIKDCDAALIRTAPYSKKVIEAAPKLKIIARHGVGFDNVDINAAAERGVWVTNTPRALSESVAEFTLALLLTSGKNIVQCSNAMRNGDYKFKNDHKGVDISGKTLGILGFGRIGSVVAEKAHFGLNMNIVAYDPFVSQDKAPDYVKMVSWDEVFKQGDFVSIHIPGGEKNRDAIGEKEFNLMKPNAILLNVARGEVLDEVALDKALKENKFRCAVLDVQKQEPTPSDWALFKNEKVIATPHMASNTVECMGRMSLHAAQQIVKVLSGEKPDWPVNQPKNK</sequence>
<gene>
    <name evidence="8" type="ORF">KHX13_00125</name>
</gene>
<keyword evidence="2" id="KW-0028">Amino-acid biosynthesis</keyword>
<dbReference type="GO" id="GO:0051287">
    <property type="term" value="F:NAD binding"/>
    <property type="evidence" value="ECO:0007669"/>
    <property type="project" value="InterPro"/>
</dbReference>
<evidence type="ECO:0000259" key="7">
    <source>
        <dbReference type="Pfam" id="PF02826"/>
    </source>
</evidence>
<dbReference type="InterPro" id="IPR050857">
    <property type="entry name" value="D-2-hydroxyacid_DH"/>
</dbReference>
<feature type="domain" description="D-isomer specific 2-hydroxyacid dehydrogenase NAD-binding" evidence="7">
    <location>
        <begin position="104"/>
        <end position="280"/>
    </location>
</feature>
<evidence type="ECO:0000313" key="8">
    <source>
        <dbReference type="EMBL" id="MBS5518753.1"/>
    </source>
</evidence>
<dbReference type="Pfam" id="PF02826">
    <property type="entry name" value="2-Hacid_dh_C"/>
    <property type="match status" value="1"/>
</dbReference>
<comment type="caution">
    <text evidence="8">The sequence shown here is derived from an EMBL/GenBank/DDBJ whole genome shotgun (WGS) entry which is preliminary data.</text>
</comment>
<evidence type="ECO:0000256" key="3">
    <source>
        <dbReference type="ARBA" id="ARBA00023002"/>
    </source>
</evidence>
<dbReference type="EMBL" id="JAGZCZ010000001">
    <property type="protein sequence ID" value="MBS5518753.1"/>
    <property type="molecule type" value="Genomic_DNA"/>
</dbReference>
<dbReference type="CDD" id="cd12173">
    <property type="entry name" value="PGDH_4"/>
    <property type="match status" value="1"/>
</dbReference>
<dbReference type="PROSITE" id="PS00671">
    <property type="entry name" value="D_2_HYDROXYACID_DH_3"/>
    <property type="match status" value="1"/>
</dbReference>
<dbReference type="InterPro" id="IPR029752">
    <property type="entry name" value="D-isomer_DH_CS1"/>
</dbReference>
<evidence type="ECO:0000259" key="6">
    <source>
        <dbReference type="Pfam" id="PF00389"/>
    </source>
</evidence>
<evidence type="ECO:0000256" key="1">
    <source>
        <dbReference type="ARBA" id="ARBA00005854"/>
    </source>
</evidence>
<feature type="domain" description="D-isomer specific 2-hydroxyacid dehydrogenase catalytic" evidence="6">
    <location>
        <begin position="5"/>
        <end position="312"/>
    </location>
</feature>
<dbReference type="SUPFAM" id="SSF52283">
    <property type="entry name" value="Formate/glycerate dehydrogenase catalytic domain-like"/>
    <property type="match status" value="1"/>
</dbReference>
<protein>
    <submittedName>
        <fullName evidence="8">Hydroxyacid dehydrogenase</fullName>
    </submittedName>
</protein>
<dbReference type="PANTHER" id="PTHR42789:SF1">
    <property type="entry name" value="D-ISOMER SPECIFIC 2-HYDROXYACID DEHYDROGENASE FAMILY PROTEIN (AFU_ORTHOLOGUE AFUA_6G10090)"/>
    <property type="match status" value="1"/>
</dbReference>
<dbReference type="Pfam" id="PF00389">
    <property type="entry name" value="2-Hacid_dh"/>
    <property type="match status" value="1"/>
</dbReference>
<dbReference type="InterPro" id="IPR029753">
    <property type="entry name" value="D-isomer_DH_CS"/>
</dbReference>
<dbReference type="AlphaFoldDB" id="A0A943I4F5"/>
<dbReference type="Proteomes" id="UP000754226">
    <property type="component" value="Unassembled WGS sequence"/>
</dbReference>
<evidence type="ECO:0000313" key="9">
    <source>
        <dbReference type="Proteomes" id="UP000754226"/>
    </source>
</evidence>
<keyword evidence="3 5" id="KW-0560">Oxidoreductase</keyword>
<dbReference type="PANTHER" id="PTHR42789">
    <property type="entry name" value="D-ISOMER SPECIFIC 2-HYDROXYACID DEHYDROGENASE FAMILY PROTEIN (AFU_ORTHOLOGUE AFUA_6G10090)"/>
    <property type="match status" value="1"/>
</dbReference>
<keyword evidence="4" id="KW-0520">NAD</keyword>
<dbReference type="GO" id="GO:0008652">
    <property type="term" value="P:amino acid biosynthetic process"/>
    <property type="evidence" value="ECO:0007669"/>
    <property type="project" value="UniProtKB-KW"/>
</dbReference>
<dbReference type="PROSITE" id="PS00065">
    <property type="entry name" value="D_2_HYDROXYACID_DH_1"/>
    <property type="match status" value="1"/>
</dbReference>
<dbReference type="InterPro" id="IPR036291">
    <property type="entry name" value="NAD(P)-bd_dom_sf"/>
</dbReference>
<accession>A0A943I4F5</accession>
<evidence type="ECO:0000256" key="4">
    <source>
        <dbReference type="ARBA" id="ARBA00023027"/>
    </source>
</evidence>
<proteinExistence type="inferred from homology"/>
<dbReference type="InterPro" id="IPR006139">
    <property type="entry name" value="D-isomer_2_OHA_DH_cat_dom"/>
</dbReference>
<dbReference type="GO" id="GO:0016616">
    <property type="term" value="F:oxidoreductase activity, acting on the CH-OH group of donors, NAD or NADP as acceptor"/>
    <property type="evidence" value="ECO:0007669"/>
    <property type="project" value="InterPro"/>
</dbReference>